<reference evidence="3" key="2">
    <citation type="submission" date="2021-04" db="EMBL/GenBank/DDBJ databases">
        <authorList>
            <person name="Gilroy R."/>
        </authorList>
    </citation>
    <scope>NUCLEOTIDE SEQUENCE</scope>
    <source>
        <strain evidence="3">ChiBcec1-1630</strain>
    </source>
</reference>
<organism evidence="3 4">
    <name type="scientific">Candidatus Eisenbergiella intestinigallinarum</name>
    <dbReference type="NCBI Taxonomy" id="2838549"/>
    <lineage>
        <taxon>Bacteria</taxon>
        <taxon>Bacillati</taxon>
        <taxon>Bacillota</taxon>
        <taxon>Clostridia</taxon>
        <taxon>Lachnospirales</taxon>
        <taxon>Lachnospiraceae</taxon>
        <taxon>Eisenbergiella</taxon>
    </lineage>
</organism>
<evidence type="ECO:0000256" key="1">
    <source>
        <dbReference type="SAM" id="MobiDB-lite"/>
    </source>
</evidence>
<evidence type="ECO:0008006" key="5">
    <source>
        <dbReference type="Google" id="ProtNLM"/>
    </source>
</evidence>
<feature type="region of interest" description="Disordered" evidence="1">
    <location>
        <begin position="338"/>
        <end position="385"/>
    </location>
</feature>
<feature type="transmembrane region" description="Helical" evidence="2">
    <location>
        <begin position="54"/>
        <end position="74"/>
    </location>
</feature>
<dbReference type="Proteomes" id="UP000823922">
    <property type="component" value="Unassembled WGS sequence"/>
</dbReference>
<reference evidence="3" key="1">
    <citation type="journal article" date="2021" name="PeerJ">
        <title>Extensive microbial diversity within the chicken gut microbiome revealed by metagenomics and culture.</title>
        <authorList>
            <person name="Gilroy R."/>
            <person name="Ravi A."/>
            <person name="Getino M."/>
            <person name="Pursley I."/>
            <person name="Horton D.L."/>
            <person name="Alikhan N.F."/>
            <person name="Baker D."/>
            <person name="Gharbi K."/>
            <person name="Hall N."/>
            <person name="Watson M."/>
            <person name="Adriaenssens E.M."/>
            <person name="Foster-Nyarko E."/>
            <person name="Jarju S."/>
            <person name="Secka A."/>
            <person name="Antonio M."/>
            <person name="Oren A."/>
            <person name="Chaudhuri R.R."/>
            <person name="La Ragione R."/>
            <person name="Hildebrand F."/>
            <person name="Pallen M.J."/>
        </authorList>
    </citation>
    <scope>NUCLEOTIDE SEQUENCE</scope>
    <source>
        <strain evidence="3">ChiBcec1-1630</strain>
    </source>
</reference>
<protein>
    <recommendedName>
        <fullName evidence="5">DNA translocase FtsK 4TM region domain-containing protein</fullName>
    </recommendedName>
</protein>
<feature type="non-terminal residue" evidence="3">
    <location>
        <position position="448"/>
    </location>
</feature>
<gene>
    <name evidence="3" type="ORF">H9926_11260</name>
</gene>
<feature type="transmembrane region" description="Helical" evidence="2">
    <location>
        <begin position="86"/>
        <end position="108"/>
    </location>
</feature>
<comment type="caution">
    <text evidence="3">The sequence shown here is derived from an EMBL/GenBank/DDBJ whole genome shotgun (WGS) entry which is preliminary data.</text>
</comment>
<evidence type="ECO:0000313" key="4">
    <source>
        <dbReference type="Proteomes" id="UP000823922"/>
    </source>
</evidence>
<proteinExistence type="predicted"/>
<keyword evidence="2" id="KW-0812">Transmembrane</keyword>
<feature type="compositionally biased region" description="Basic and acidic residues" evidence="1">
    <location>
        <begin position="234"/>
        <end position="254"/>
    </location>
</feature>
<feature type="transmembrane region" description="Helical" evidence="2">
    <location>
        <begin position="177"/>
        <end position="198"/>
    </location>
</feature>
<evidence type="ECO:0000313" key="3">
    <source>
        <dbReference type="EMBL" id="HJC88579.1"/>
    </source>
</evidence>
<dbReference type="AlphaFoldDB" id="A0A9D2QM31"/>
<dbReference type="EMBL" id="DWVS01000288">
    <property type="protein sequence ID" value="HJC88579.1"/>
    <property type="molecule type" value="Genomic_DNA"/>
</dbReference>
<name>A0A9D2QM31_9FIRM</name>
<feature type="transmembrane region" description="Helical" evidence="2">
    <location>
        <begin position="120"/>
        <end position="138"/>
    </location>
</feature>
<feature type="compositionally biased region" description="Basic and acidic residues" evidence="1">
    <location>
        <begin position="432"/>
        <end position="448"/>
    </location>
</feature>
<sequence length="448" mass="48716">MASTSGSRSGTKSGTKKKSTSSSRTRSSSRTKSVGKGNQTKGRKQEERAIANEILLIAVFALCVLLFLCNFGVIGPVGNAVSSVMFGLFGMVAYAVPVLVFVGLAFGLSNRGNFFAALKIAAGVVLFILIGVVLEMIGGEAASLESYSVVALYTAGAETKTGGGVLSGSVAWLLEHFLGMVGAVLLVIVLAIICLVIVTEKSFVGGVKTGSRRVYESAREDAIARKERARRRRQEQESRRAQEAKEREEEEARRDAEKILRMDKKVFGVMPNPTLAEETRAAGAENSPRVSAGTPGTFASMREIRETSSVKRKGGINPDSSQTDHLIDLERIRIHSATTEEEEERDEVPFRAAQETLSPVGKEGEKAEASVDREQKAPSADPLAKTYRNADVFRDMRMMEPLHITLEPVSLTADTQETREELWMQEEPAAFEDEKADAGEHTEPEIQE</sequence>
<feature type="compositionally biased region" description="Low complexity" evidence="1">
    <location>
        <begin position="20"/>
        <end position="37"/>
    </location>
</feature>
<keyword evidence="2" id="KW-1133">Transmembrane helix</keyword>
<accession>A0A9D2QM31</accession>
<feature type="region of interest" description="Disordered" evidence="1">
    <location>
        <begin position="1"/>
        <end position="44"/>
    </location>
</feature>
<evidence type="ECO:0000256" key="2">
    <source>
        <dbReference type="SAM" id="Phobius"/>
    </source>
</evidence>
<feature type="region of interest" description="Disordered" evidence="1">
    <location>
        <begin position="225"/>
        <end position="254"/>
    </location>
</feature>
<feature type="compositionally biased region" description="Low complexity" evidence="1">
    <location>
        <begin position="1"/>
        <end position="13"/>
    </location>
</feature>
<keyword evidence="2" id="KW-0472">Membrane</keyword>
<feature type="compositionally biased region" description="Basic and acidic residues" evidence="1">
    <location>
        <begin position="362"/>
        <end position="376"/>
    </location>
</feature>
<feature type="region of interest" description="Disordered" evidence="1">
    <location>
        <begin position="425"/>
        <end position="448"/>
    </location>
</feature>